<gene>
    <name evidence="2" type="ORF">I5U13_08850</name>
</gene>
<dbReference type="PROSITE" id="PS51502">
    <property type="entry name" value="S_R_A_B_BARREL"/>
    <property type="match status" value="1"/>
</dbReference>
<evidence type="ECO:0000313" key="2">
    <source>
        <dbReference type="EMBL" id="MBH1929764.1"/>
    </source>
</evidence>
<evidence type="ECO:0000259" key="1">
    <source>
        <dbReference type="PROSITE" id="PS51502"/>
    </source>
</evidence>
<evidence type="ECO:0000313" key="3">
    <source>
        <dbReference type="Proteomes" id="UP000624159"/>
    </source>
</evidence>
<dbReference type="SUPFAM" id="SSF54909">
    <property type="entry name" value="Dimeric alpha+beta barrel"/>
    <property type="match status" value="1"/>
</dbReference>
<accession>A0ABS0MDZ4</accession>
<name>A0ABS0MDZ4_SERRU</name>
<feature type="domain" description="Stress-response A/B barrel" evidence="1">
    <location>
        <begin position="1"/>
        <end position="93"/>
    </location>
</feature>
<dbReference type="RefSeq" id="WP_197663645.1">
    <property type="nucleotide sequence ID" value="NZ_JADULK010000004.1"/>
</dbReference>
<dbReference type="EMBL" id="JADULK010000004">
    <property type="protein sequence ID" value="MBH1929764.1"/>
    <property type="molecule type" value="Genomic_DNA"/>
</dbReference>
<comment type="caution">
    <text evidence="2">The sequence shown here is derived from an EMBL/GenBank/DDBJ whole genome shotgun (WGS) entry which is preliminary data.</text>
</comment>
<sequence length="116" mass="13410">MHIVLFKFKKPYSWASMEAIVAERSTREHVHNIDEIKGWTCGRNTTRRDIASDFVVIGLFDNRQALDAYIIHPDHQVGVEKWKSISEWRVVDIELNSDFTLNSGLLSVFNSFPAVF</sequence>
<organism evidence="2 3">
    <name type="scientific">Serratia rubidaea</name>
    <name type="common">Serratia marinorubra</name>
    <dbReference type="NCBI Taxonomy" id="61652"/>
    <lineage>
        <taxon>Bacteria</taxon>
        <taxon>Pseudomonadati</taxon>
        <taxon>Pseudomonadota</taxon>
        <taxon>Gammaproteobacteria</taxon>
        <taxon>Enterobacterales</taxon>
        <taxon>Yersiniaceae</taxon>
        <taxon>Serratia</taxon>
    </lineage>
</organism>
<dbReference type="Gene3D" id="3.30.70.100">
    <property type="match status" value="1"/>
</dbReference>
<dbReference type="InterPro" id="IPR011008">
    <property type="entry name" value="Dimeric_a/b-barrel"/>
</dbReference>
<protein>
    <submittedName>
        <fullName evidence="2">Dabb family protein</fullName>
    </submittedName>
</protein>
<dbReference type="InterPro" id="IPR013097">
    <property type="entry name" value="Dabb"/>
</dbReference>
<reference evidence="2 3" key="1">
    <citation type="submission" date="2020-11" db="EMBL/GenBank/DDBJ databases">
        <title>Enhanced detection system for hospital associated transmission using whole genome sequencing surveillance.</title>
        <authorList>
            <person name="Harrison L.H."/>
            <person name="Van Tyne D."/>
            <person name="Marsh J.W."/>
            <person name="Griffith M.P."/>
            <person name="Snyder D.J."/>
            <person name="Cooper V.S."/>
            <person name="Mustapha M."/>
        </authorList>
    </citation>
    <scope>NUCLEOTIDE SEQUENCE [LARGE SCALE GENOMIC DNA]</scope>
    <source>
        <strain evidence="2 3">SER00230</strain>
    </source>
</reference>
<dbReference type="Pfam" id="PF07876">
    <property type="entry name" value="Dabb"/>
    <property type="match status" value="1"/>
</dbReference>
<dbReference type="SMART" id="SM00886">
    <property type="entry name" value="Dabb"/>
    <property type="match status" value="1"/>
</dbReference>
<keyword evidence="3" id="KW-1185">Reference proteome</keyword>
<dbReference type="Proteomes" id="UP000624159">
    <property type="component" value="Unassembled WGS sequence"/>
</dbReference>
<proteinExistence type="predicted"/>